<dbReference type="GO" id="GO:0003700">
    <property type="term" value="F:DNA-binding transcription factor activity"/>
    <property type="evidence" value="ECO:0007669"/>
    <property type="project" value="InterPro"/>
</dbReference>
<evidence type="ECO:0000259" key="3">
    <source>
        <dbReference type="Pfam" id="PF08220"/>
    </source>
</evidence>
<keyword evidence="5" id="KW-1185">Reference proteome</keyword>
<keyword evidence="2" id="KW-0804">Transcription</keyword>
<dbReference type="Proteomes" id="UP000321491">
    <property type="component" value="Unassembled WGS sequence"/>
</dbReference>
<feature type="domain" description="HTH deoR-type" evidence="3">
    <location>
        <begin position="9"/>
        <end position="52"/>
    </location>
</feature>
<evidence type="ECO:0000313" key="5">
    <source>
        <dbReference type="Proteomes" id="UP000321491"/>
    </source>
</evidence>
<dbReference type="Pfam" id="PF08220">
    <property type="entry name" value="HTH_DeoR"/>
    <property type="match status" value="1"/>
</dbReference>
<dbReference type="SUPFAM" id="SSF46785">
    <property type="entry name" value="Winged helix' DNA-binding domain"/>
    <property type="match status" value="1"/>
</dbReference>
<dbReference type="PANTHER" id="PTHR38600">
    <property type="entry name" value="TRANSCRIPTIONAL REGULATORY PROTEIN"/>
    <property type="match status" value="1"/>
</dbReference>
<evidence type="ECO:0000313" key="4">
    <source>
        <dbReference type="EMBL" id="GEN29784.1"/>
    </source>
</evidence>
<dbReference type="AlphaFoldDB" id="A0A511UT69"/>
<dbReference type="InterPro" id="IPR036390">
    <property type="entry name" value="WH_DNA-bd_sf"/>
</dbReference>
<evidence type="ECO:0000256" key="1">
    <source>
        <dbReference type="ARBA" id="ARBA00023015"/>
    </source>
</evidence>
<dbReference type="InterPro" id="IPR036388">
    <property type="entry name" value="WH-like_DNA-bd_sf"/>
</dbReference>
<comment type="caution">
    <text evidence="4">The sequence shown here is derived from an EMBL/GenBank/DDBJ whole genome shotgun (WGS) entry which is preliminary data.</text>
</comment>
<name>A0A511UT69_9BACI</name>
<keyword evidence="1" id="KW-0805">Transcription regulation</keyword>
<sequence length="214" mass="25213">MKRMTSIKQKILDTLKKEKTVSIDDLMIHFTISEIAVRKHLKQLEADGFVQKRIHKQKIGRPYHTYQLTKEGHQLYPNHYETFPVELLDDLKEIAGEEMVQALLKKRIDREKKQLEELLTSDCTDLDKRIKEIANIQHKRGYMVELEKEASGEYVMTYYHCPIANVACDYHEMCHHEKKMYEDLFPGSEIDAPAMITKGDHCCKWVIKPQTHNK</sequence>
<dbReference type="EMBL" id="BJXW01000001">
    <property type="protein sequence ID" value="GEN29784.1"/>
    <property type="molecule type" value="Genomic_DNA"/>
</dbReference>
<dbReference type="PANTHER" id="PTHR38600:SF2">
    <property type="entry name" value="SLL0088 PROTEIN"/>
    <property type="match status" value="1"/>
</dbReference>
<accession>A0A511UT69</accession>
<protein>
    <submittedName>
        <fullName evidence="4">Transcriptional regulator</fullName>
    </submittedName>
</protein>
<dbReference type="OrthoDB" id="155998at2"/>
<proteinExistence type="predicted"/>
<evidence type="ECO:0000256" key="2">
    <source>
        <dbReference type="ARBA" id="ARBA00023163"/>
    </source>
</evidence>
<reference evidence="4 5" key="1">
    <citation type="submission" date="2019-07" db="EMBL/GenBank/DDBJ databases">
        <title>Whole genome shotgun sequence of Cerasibacillus quisquiliarum NBRC 102429.</title>
        <authorList>
            <person name="Hosoyama A."/>
            <person name="Uohara A."/>
            <person name="Ohji S."/>
            <person name="Ichikawa N."/>
        </authorList>
    </citation>
    <scope>NUCLEOTIDE SEQUENCE [LARGE SCALE GENOMIC DNA]</scope>
    <source>
        <strain evidence="4 5">NBRC 102429</strain>
    </source>
</reference>
<dbReference type="InterPro" id="IPR001034">
    <property type="entry name" value="DeoR_HTH"/>
</dbReference>
<gene>
    <name evidence="4" type="ORF">CQU01_00220</name>
</gene>
<dbReference type="Gene3D" id="1.10.10.10">
    <property type="entry name" value="Winged helix-like DNA-binding domain superfamily/Winged helix DNA-binding domain"/>
    <property type="match status" value="1"/>
</dbReference>
<organism evidence="4 5">
    <name type="scientific">Cerasibacillus quisquiliarum</name>
    <dbReference type="NCBI Taxonomy" id="227865"/>
    <lineage>
        <taxon>Bacteria</taxon>
        <taxon>Bacillati</taxon>
        <taxon>Bacillota</taxon>
        <taxon>Bacilli</taxon>
        <taxon>Bacillales</taxon>
        <taxon>Bacillaceae</taxon>
        <taxon>Cerasibacillus</taxon>
    </lineage>
</organism>